<dbReference type="InterPro" id="IPR001849">
    <property type="entry name" value="PH_domain"/>
</dbReference>
<feature type="domain" description="PH" evidence="2">
    <location>
        <begin position="300"/>
        <end position="399"/>
    </location>
</feature>
<sequence>MAAATLQLETRRPPESLSTHGNGTTDTALNRHSRLVPLDTVTPVNQNGCFEFDRVIKSGYVQKRTRRTKTWKSVYLVLRANAISLYKNNKETKLRHQIYFADLSAVAFLKDPKGKRKNLFGLFSSSRNFHFEAPTLQDAQEWVDLIRNEARLEEEEEEMFLSGPGRRSMSPGGLRAMMPGSLGNILGNSDNMLSSSPENHSIFDPPNPNFIGVNRRRVSSTMESSGLSGNEMPSYSDFSDIEIQRIRGASFENLAVQPPVESSAVGSLPRQPVLPGQRPHTAGRSASQVSAATAEQESERVIWQGWLWRLQSKGGVRQWKDMWGVLRGRNLVLYKDESEYAAQWIADVSEVVDVVDIDPISKSKTNCLQIITEEKSYKFCAHDEESLVQFIGAFKSLLAKRRSLEARAAAAKASL</sequence>
<reference evidence="3 4" key="1">
    <citation type="submission" date="2024-01" db="EMBL/GenBank/DDBJ databases">
        <title>Complete genome of Cladobotryum mycophilum ATHUM6906.</title>
        <authorList>
            <person name="Christinaki A.C."/>
            <person name="Myridakis A.I."/>
            <person name="Kouvelis V.N."/>
        </authorList>
    </citation>
    <scope>NUCLEOTIDE SEQUENCE [LARGE SCALE GENOMIC DNA]</scope>
    <source>
        <strain evidence="3 4">ATHUM6906</strain>
    </source>
</reference>
<dbReference type="CDD" id="cd13298">
    <property type="entry name" value="PH1_PH_fungal"/>
    <property type="match status" value="1"/>
</dbReference>
<evidence type="ECO:0000313" key="3">
    <source>
        <dbReference type="EMBL" id="KAK5988814.1"/>
    </source>
</evidence>
<dbReference type="Gene3D" id="2.30.29.30">
    <property type="entry name" value="Pleckstrin-homology domain (PH domain)/Phosphotyrosine-binding domain (PTB)"/>
    <property type="match status" value="2"/>
</dbReference>
<dbReference type="PROSITE" id="PS50003">
    <property type="entry name" value="PH_DOMAIN"/>
    <property type="match status" value="2"/>
</dbReference>
<feature type="region of interest" description="Disordered" evidence="1">
    <location>
        <begin position="1"/>
        <end position="28"/>
    </location>
</feature>
<feature type="compositionally biased region" description="Polar residues" evidence="1">
    <location>
        <begin position="16"/>
        <end position="28"/>
    </location>
</feature>
<dbReference type="SUPFAM" id="SSF50729">
    <property type="entry name" value="PH domain-like"/>
    <property type="match status" value="2"/>
</dbReference>
<dbReference type="Proteomes" id="UP001338125">
    <property type="component" value="Unassembled WGS sequence"/>
</dbReference>
<accession>A0ABR0S9G7</accession>
<proteinExistence type="predicted"/>
<dbReference type="InterPro" id="IPR051707">
    <property type="entry name" value="PI-Interact_SigTrans_Reg"/>
</dbReference>
<evidence type="ECO:0000256" key="1">
    <source>
        <dbReference type="SAM" id="MobiDB-lite"/>
    </source>
</evidence>
<evidence type="ECO:0000313" key="4">
    <source>
        <dbReference type="Proteomes" id="UP001338125"/>
    </source>
</evidence>
<name>A0ABR0S9G7_9HYPO</name>
<dbReference type="SMART" id="SM00233">
    <property type="entry name" value="PH"/>
    <property type="match status" value="2"/>
</dbReference>
<feature type="region of interest" description="Disordered" evidence="1">
    <location>
        <begin position="262"/>
        <end position="292"/>
    </location>
</feature>
<evidence type="ECO:0000259" key="2">
    <source>
        <dbReference type="PROSITE" id="PS50003"/>
    </source>
</evidence>
<dbReference type="EMBL" id="JAVFKD010000015">
    <property type="protein sequence ID" value="KAK5988814.1"/>
    <property type="molecule type" value="Genomic_DNA"/>
</dbReference>
<gene>
    <name evidence="3" type="ORF">PT974_10308</name>
</gene>
<dbReference type="PANTHER" id="PTHR14336:SF15">
    <property type="entry name" value="DUAL ADAPTER FOR PHOSPHOTYROSINE AND 3-PHOSPHOTYROSINE AND 3-PHOSPHOINOSITIDE"/>
    <property type="match status" value="1"/>
</dbReference>
<keyword evidence="4" id="KW-1185">Reference proteome</keyword>
<dbReference type="Pfam" id="PF00169">
    <property type="entry name" value="PH"/>
    <property type="match status" value="2"/>
</dbReference>
<dbReference type="CDD" id="cd13299">
    <property type="entry name" value="PH2_PH_fungal"/>
    <property type="match status" value="1"/>
</dbReference>
<dbReference type="PANTHER" id="PTHR14336">
    <property type="entry name" value="TANDEM PH DOMAIN CONTAINING PROTEIN"/>
    <property type="match status" value="1"/>
</dbReference>
<protein>
    <submittedName>
        <fullName evidence="3">PH domain-containing PB16A4.02c-like protein</fullName>
    </submittedName>
</protein>
<dbReference type="InterPro" id="IPR011993">
    <property type="entry name" value="PH-like_dom_sf"/>
</dbReference>
<comment type="caution">
    <text evidence="3">The sequence shown here is derived from an EMBL/GenBank/DDBJ whole genome shotgun (WGS) entry which is preliminary data.</text>
</comment>
<feature type="domain" description="PH" evidence="2">
    <location>
        <begin position="54"/>
        <end position="151"/>
    </location>
</feature>
<organism evidence="3 4">
    <name type="scientific">Cladobotryum mycophilum</name>
    <dbReference type="NCBI Taxonomy" id="491253"/>
    <lineage>
        <taxon>Eukaryota</taxon>
        <taxon>Fungi</taxon>
        <taxon>Dikarya</taxon>
        <taxon>Ascomycota</taxon>
        <taxon>Pezizomycotina</taxon>
        <taxon>Sordariomycetes</taxon>
        <taxon>Hypocreomycetidae</taxon>
        <taxon>Hypocreales</taxon>
        <taxon>Hypocreaceae</taxon>
        <taxon>Cladobotryum</taxon>
    </lineage>
</organism>